<gene>
    <name evidence="4" type="ORF">FB563_6115</name>
</gene>
<dbReference type="SMART" id="SM00530">
    <property type="entry name" value="HTH_XRE"/>
    <property type="match status" value="1"/>
</dbReference>
<feature type="region of interest" description="Disordered" evidence="1">
    <location>
        <begin position="156"/>
        <end position="176"/>
    </location>
</feature>
<dbReference type="AlphaFoldDB" id="A0A542TGT2"/>
<evidence type="ECO:0000256" key="1">
    <source>
        <dbReference type="SAM" id="MobiDB-lite"/>
    </source>
</evidence>
<keyword evidence="2" id="KW-0472">Membrane</keyword>
<dbReference type="OrthoDB" id="419058at2"/>
<evidence type="ECO:0000313" key="4">
    <source>
        <dbReference type="EMBL" id="TQK86054.1"/>
    </source>
</evidence>
<dbReference type="InterPro" id="IPR010982">
    <property type="entry name" value="Lambda_DNA-bd_dom_sf"/>
</dbReference>
<evidence type="ECO:0000259" key="3">
    <source>
        <dbReference type="PROSITE" id="PS50943"/>
    </source>
</evidence>
<dbReference type="GO" id="GO:0003677">
    <property type="term" value="F:DNA binding"/>
    <property type="evidence" value="ECO:0007669"/>
    <property type="project" value="InterPro"/>
</dbReference>
<feature type="transmembrane region" description="Helical" evidence="2">
    <location>
        <begin position="734"/>
        <end position="759"/>
    </location>
</feature>
<feature type="transmembrane region" description="Helical" evidence="2">
    <location>
        <begin position="602"/>
        <end position="624"/>
    </location>
</feature>
<feature type="compositionally biased region" description="Low complexity" evidence="1">
    <location>
        <begin position="83"/>
        <end position="97"/>
    </location>
</feature>
<dbReference type="Proteomes" id="UP000318103">
    <property type="component" value="Unassembled WGS sequence"/>
</dbReference>
<feature type="transmembrane region" description="Helical" evidence="2">
    <location>
        <begin position="647"/>
        <end position="670"/>
    </location>
</feature>
<feature type="region of interest" description="Disordered" evidence="1">
    <location>
        <begin position="348"/>
        <end position="372"/>
    </location>
</feature>
<feature type="region of interest" description="Disordered" evidence="1">
    <location>
        <begin position="73"/>
        <end position="114"/>
    </location>
</feature>
<dbReference type="InterPro" id="IPR027417">
    <property type="entry name" value="P-loop_NTPase"/>
</dbReference>
<feature type="transmembrane region" description="Helical" evidence="2">
    <location>
        <begin position="545"/>
        <end position="567"/>
    </location>
</feature>
<dbReference type="CDD" id="cd00093">
    <property type="entry name" value="HTH_XRE"/>
    <property type="match status" value="1"/>
</dbReference>
<feature type="transmembrane region" description="Helical" evidence="2">
    <location>
        <begin position="691"/>
        <end position="714"/>
    </location>
</feature>
<reference evidence="4 5" key="1">
    <citation type="submission" date="2019-06" db="EMBL/GenBank/DDBJ databases">
        <title>Sequencing the genomes of 1000 actinobacteria strains.</title>
        <authorList>
            <person name="Klenk H.-P."/>
        </authorList>
    </citation>
    <scope>NUCLEOTIDE SEQUENCE [LARGE SCALE GENOMIC DNA]</scope>
    <source>
        <strain evidence="4 5">DSM 41929</strain>
    </source>
</reference>
<feature type="compositionally biased region" description="Basic and acidic residues" evidence="1">
    <location>
        <begin position="156"/>
        <end position="174"/>
    </location>
</feature>
<dbReference type="SUPFAM" id="SSF52540">
    <property type="entry name" value="P-loop containing nucleoside triphosphate hydrolases"/>
    <property type="match status" value="1"/>
</dbReference>
<evidence type="ECO:0000256" key="2">
    <source>
        <dbReference type="SAM" id="Phobius"/>
    </source>
</evidence>
<dbReference type="EMBL" id="VFNX01000002">
    <property type="protein sequence ID" value="TQK86054.1"/>
    <property type="molecule type" value="Genomic_DNA"/>
</dbReference>
<protein>
    <submittedName>
        <fullName evidence="4">Helix-turn-helix protein</fullName>
    </submittedName>
</protein>
<keyword evidence="2" id="KW-1133">Transmembrane helix</keyword>
<dbReference type="RefSeq" id="WP_055708636.1">
    <property type="nucleotide sequence ID" value="NZ_JBPJFI010000001.1"/>
</dbReference>
<comment type="caution">
    <text evidence="4">The sequence shown here is derived from an EMBL/GenBank/DDBJ whole genome shotgun (WGS) entry which is preliminary data.</text>
</comment>
<dbReference type="PROSITE" id="PS50943">
    <property type="entry name" value="HTH_CROC1"/>
    <property type="match status" value="1"/>
</dbReference>
<feature type="transmembrane region" description="Helical" evidence="2">
    <location>
        <begin position="507"/>
        <end position="533"/>
    </location>
</feature>
<dbReference type="Gene3D" id="3.40.50.300">
    <property type="entry name" value="P-loop containing nucleotide triphosphate hydrolases"/>
    <property type="match status" value="1"/>
</dbReference>
<name>A0A542TGT2_9ACTN</name>
<keyword evidence="2" id="KW-0812">Transmembrane</keyword>
<keyword evidence="5" id="KW-1185">Reference proteome</keyword>
<accession>A0A542TGT2</accession>
<dbReference type="SUPFAM" id="SSF47413">
    <property type="entry name" value="lambda repressor-like DNA-binding domains"/>
    <property type="match status" value="1"/>
</dbReference>
<feature type="domain" description="HTH cro/C1-type" evidence="3">
    <location>
        <begin position="9"/>
        <end position="41"/>
    </location>
</feature>
<proteinExistence type="predicted"/>
<dbReference type="Pfam" id="PF13560">
    <property type="entry name" value="HTH_31"/>
    <property type="match status" value="1"/>
</dbReference>
<sequence length="822" mass="88514">MADTLGELLRRLRKQAGLTQQELEERAGVSVSTIRRMENDKPFDHRLGTVTLLADALGAGPQDRQRLAAALGGVAGTPGEGMPPQDAPAADVPAARSPETDTAPASGAVHGPLADAADDLAREIRRRWRHEEAQRRVHHPYPLPVRWRQVPTGLADHAENSRRHASRDAQHETDTSGSLGEIADLYRRVGTGRLVVLGRAGSGKSVLAIRFVLDLLEARGTGRGPQRVPVIFGVGSWDPTAVQLRDWLAERLLRDHPHLARRVPSGKTLAADLLDADLVLPVLDGFDEIAEGLRRNALDVLNRVPTPLVLTSRRGEFAQAVKAAHTPLASAVGIELCDLTLDDLKEYLPRTDPPLPGTPSRPGASGISGEEEPVATWEAVLSTAQTTKGPGGMHLAEALSTPLMIALARTLYSDSPDHWPDELLDTATFPDAHAIEEHLLAGFVPAVYRHRAPEALDDSGPRSTPPAPDKAQRWLGYLAHHLVRFDHERQDLAWWQLGESLRRSTRVLAVVLASALCVAVATWCVGLASLPFLGSSPTALSPAQVLVEGLLVGVTGGLAFGVTYAVVGTWKRSKAFEPTAVRLRLPGTYRGMGRRPRRETTALLGAVFLGGLVVGAGMALVTSLQDHLFFHAPLATSAMLRLTLTNMLLYGLIFGPSSCLVFGFVVALEAPLDVTTAATPEGLLSSNRVTAVGRALILAPMLTLAVVVGGYVLVFLLHGSLGPLNWSLSDALPVAAASGLGGAAAYVLAFTAWGQWVLLSRIWLPLTGRLPWDAMAFLDDAYQRGVLRRRGAVHQFRHLRLQHHLARTYREEQGGYRPANFS</sequence>
<organism evidence="4 5">
    <name type="scientific">Streptomyces puniciscabiei</name>
    <dbReference type="NCBI Taxonomy" id="164348"/>
    <lineage>
        <taxon>Bacteria</taxon>
        <taxon>Bacillati</taxon>
        <taxon>Actinomycetota</taxon>
        <taxon>Actinomycetes</taxon>
        <taxon>Kitasatosporales</taxon>
        <taxon>Streptomycetaceae</taxon>
        <taxon>Streptomyces</taxon>
    </lineage>
</organism>
<dbReference type="Gene3D" id="1.10.260.40">
    <property type="entry name" value="lambda repressor-like DNA-binding domains"/>
    <property type="match status" value="1"/>
</dbReference>
<evidence type="ECO:0000313" key="5">
    <source>
        <dbReference type="Proteomes" id="UP000318103"/>
    </source>
</evidence>
<dbReference type="InterPro" id="IPR001387">
    <property type="entry name" value="Cro/C1-type_HTH"/>
</dbReference>